<evidence type="ECO:0000256" key="6">
    <source>
        <dbReference type="ARBA" id="ARBA00022989"/>
    </source>
</evidence>
<dbReference type="InterPro" id="IPR003439">
    <property type="entry name" value="ABC_transporter-like_ATP-bd"/>
</dbReference>
<feature type="transmembrane region" description="Helical" evidence="8">
    <location>
        <begin position="170"/>
        <end position="190"/>
    </location>
</feature>
<dbReference type="InterPro" id="IPR017871">
    <property type="entry name" value="ABC_transporter-like_CS"/>
</dbReference>
<dbReference type="Gene3D" id="3.90.70.10">
    <property type="entry name" value="Cysteine proteinases"/>
    <property type="match status" value="1"/>
</dbReference>
<evidence type="ECO:0000256" key="1">
    <source>
        <dbReference type="ARBA" id="ARBA00004651"/>
    </source>
</evidence>
<evidence type="ECO:0000259" key="11">
    <source>
        <dbReference type="PROSITE" id="PS50990"/>
    </source>
</evidence>
<dbReference type="Gene3D" id="3.40.50.300">
    <property type="entry name" value="P-loop containing nucleotide triphosphate hydrolases"/>
    <property type="match status" value="1"/>
</dbReference>
<dbReference type="EMBL" id="JACOFV010000013">
    <property type="protein sequence ID" value="MBC3863263.1"/>
    <property type="molecule type" value="Genomic_DNA"/>
</dbReference>
<dbReference type="GO" id="GO:0005524">
    <property type="term" value="F:ATP binding"/>
    <property type="evidence" value="ECO:0007669"/>
    <property type="project" value="UniProtKB-KW"/>
</dbReference>
<dbReference type="GO" id="GO:0008233">
    <property type="term" value="F:peptidase activity"/>
    <property type="evidence" value="ECO:0007669"/>
    <property type="project" value="InterPro"/>
</dbReference>
<dbReference type="PROSITE" id="PS50893">
    <property type="entry name" value="ABC_TRANSPORTER_2"/>
    <property type="match status" value="1"/>
</dbReference>
<dbReference type="Proteomes" id="UP000634011">
    <property type="component" value="Unassembled WGS sequence"/>
</dbReference>
<proteinExistence type="predicted"/>
<dbReference type="GO" id="GO:0006508">
    <property type="term" value="P:proteolysis"/>
    <property type="evidence" value="ECO:0007669"/>
    <property type="project" value="InterPro"/>
</dbReference>
<dbReference type="InterPro" id="IPR005074">
    <property type="entry name" value="Peptidase_C39"/>
</dbReference>
<evidence type="ECO:0000256" key="5">
    <source>
        <dbReference type="ARBA" id="ARBA00022840"/>
    </source>
</evidence>
<dbReference type="Pfam" id="PF00005">
    <property type="entry name" value="ABC_tran"/>
    <property type="match status" value="1"/>
</dbReference>
<dbReference type="GO" id="GO:0140359">
    <property type="term" value="F:ABC-type transporter activity"/>
    <property type="evidence" value="ECO:0007669"/>
    <property type="project" value="InterPro"/>
</dbReference>
<accession>A0A923KPW6</accession>
<feature type="transmembrane region" description="Helical" evidence="8">
    <location>
        <begin position="313"/>
        <end position="330"/>
    </location>
</feature>
<keyword evidence="2" id="KW-1003">Cell membrane</keyword>
<dbReference type="PROSITE" id="PS50990">
    <property type="entry name" value="PEPTIDASE_C39"/>
    <property type="match status" value="1"/>
</dbReference>
<dbReference type="Pfam" id="PF03412">
    <property type="entry name" value="Peptidase_C39"/>
    <property type="match status" value="1"/>
</dbReference>
<dbReference type="PROSITE" id="PS50929">
    <property type="entry name" value="ABC_TM1F"/>
    <property type="match status" value="1"/>
</dbReference>
<comment type="caution">
    <text evidence="12">The sequence shown here is derived from an EMBL/GenBank/DDBJ whole genome shotgun (WGS) entry which is preliminary data.</text>
</comment>
<evidence type="ECO:0000256" key="3">
    <source>
        <dbReference type="ARBA" id="ARBA00022692"/>
    </source>
</evidence>
<protein>
    <submittedName>
        <fullName evidence="12">Peptidase domain-containing ABC transporter</fullName>
    </submittedName>
</protein>
<dbReference type="InterPro" id="IPR039421">
    <property type="entry name" value="Type_1_exporter"/>
</dbReference>
<keyword evidence="3 8" id="KW-0812">Transmembrane</keyword>
<dbReference type="InterPro" id="IPR027417">
    <property type="entry name" value="P-loop_NTPase"/>
</dbReference>
<feature type="transmembrane region" description="Helical" evidence="8">
    <location>
        <begin position="289"/>
        <end position="307"/>
    </location>
</feature>
<evidence type="ECO:0000256" key="8">
    <source>
        <dbReference type="SAM" id="Phobius"/>
    </source>
</evidence>
<name>A0A923KPW6_9BURK</name>
<keyword evidence="5" id="KW-0067">ATP-binding</keyword>
<dbReference type="SMART" id="SM00382">
    <property type="entry name" value="AAA"/>
    <property type="match status" value="1"/>
</dbReference>
<keyword evidence="13" id="KW-1185">Reference proteome</keyword>
<evidence type="ECO:0000259" key="9">
    <source>
        <dbReference type="PROSITE" id="PS50893"/>
    </source>
</evidence>
<feature type="domain" description="ABC transporter" evidence="9">
    <location>
        <begin position="490"/>
        <end position="722"/>
    </location>
</feature>
<keyword evidence="6 8" id="KW-1133">Transmembrane helix</keyword>
<dbReference type="GO" id="GO:0005886">
    <property type="term" value="C:plasma membrane"/>
    <property type="evidence" value="ECO:0007669"/>
    <property type="project" value="UniProtKB-SubCell"/>
</dbReference>
<keyword evidence="4" id="KW-0547">Nucleotide-binding</keyword>
<dbReference type="SUPFAM" id="SSF90123">
    <property type="entry name" value="ABC transporter transmembrane region"/>
    <property type="match status" value="1"/>
</dbReference>
<evidence type="ECO:0000313" key="13">
    <source>
        <dbReference type="Proteomes" id="UP000634011"/>
    </source>
</evidence>
<evidence type="ECO:0000256" key="4">
    <source>
        <dbReference type="ARBA" id="ARBA00022741"/>
    </source>
</evidence>
<dbReference type="SUPFAM" id="SSF52540">
    <property type="entry name" value="P-loop containing nucleoside triphosphate hydrolases"/>
    <property type="match status" value="1"/>
</dbReference>
<organism evidence="12 13">
    <name type="scientific">Undibacterium jejuense</name>
    <dbReference type="NCBI Taxonomy" id="1344949"/>
    <lineage>
        <taxon>Bacteria</taxon>
        <taxon>Pseudomonadati</taxon>
        <taxon>Pseudomonadota</taxon>
        <taxon>Betaproteobacteria</taxon>
        <taxon>Burkholderiales</taxon>
        <taxon>Oxalobacteraceae</taxon>
        <taxon>Undibacterium</taxon>
    </lineage>
</organism>
<dbReference type="GO" id="GO:0016887">
    <property type="term" value="F:ATP hydrolysis activity"/>
    <property type="evidence" value="ECO:0007669"/>
    <property type="project" value="InterPro"/>
</dbReference>
<evidence type="ECO:0000259" key="10">
    <source>
        <dbReference type="PROSITE" id="PS50929"/>
    </source>
</evidence>
<evidence type="ECO:0000256" key="7">
    <source>
        <dbReference type="ARBA" id="ARBA00023136"/>
    </source>
</evidence>
<dbReference type="Pfam" id="PF00664">
    <property type="entry name" value="ABC_membrane"/>
    <property type="match status" value="1"/>
</dbReference>
<feature type="transmembrane region" description="Helical" evidence="8">
    <location>
        <begin position="210"/>
        <end position="231"/>
    </location>
</feature>
<dbReference type="PROSITE" id="PS00211">
    <property type="entry name" value="ABC_TRANSPORTER_1"/>
    <property type="match status" value="1"/>
</dbReference>
<gene>
    <name evidence="12" type="ORF">H8K32_14240</name>
</gene>
<dbReference type="AlphaFoldDB" id="A0A923KPW6"/>
<evidence type="ECO:0000313" key="12">
    <source>
        <dbReference type="EMBL" id="MBC3863263.1"/>
    </source>
</evidence>
<sequence>MSTIDSFLTMLQTSWRRRLPVLRQTEAAECGLVCVTMVASYYGKMLDIAQLRRQIGISLLGMTMFDMINVAKNMDMSGRALRLELSELTQLKCPAILHWDMNHFVVLKKVGRRHIIIHDPASGIKKLSFTEFSQHFTGIALELEPTEKFQKEDTRNAINLRSIMGKVDGLNAAMVHILLLSLVMEIFVLATPLVMQMVTDEVLVSFDRDLLTLLIIGTIGLGLAKTMTNFVRGWVITHISTRLNVLWQTRVFEHLLKLPLAYFEKRHVGDIVSRFESLHSIQEMLTMQLIEGILDGVVALIAFVLMLMYSPTLAFVALGFVLSYGFLRWLRFRPVRYAQEAQIVSRAELESHFLETVRGMQTVKLFSGGDIRRDEWLRRLIRTTNEGLRLRKLDLLFHIAQGLLVAFEHGLVLWLGAQAVLGGVFSVGALLAYLSWKDQFISGLDALIDKLANLGMIRLYAERLSDIVQTEPEELPQIPFLGIGELQSDLELHNVCFRYGSFLPRVIDAVSLKVHAGEYVAIAGRSGLGKTTLLKLMLGLLSPEQGELKFGGVNINQLGSEYRKRIAAVMQSDHLLAGSLAENIAFFDAQADQQWIEECAKLACLHEEILAMPMGYSTLVGDMGSALSGGQKQRLLLARALYRRPQILFMDEATSNLDVSLEFQINENIKRLSITRIAVAHRPQTLAMADRVIDLNPDSPSVNDVPTYEQLVTDSESQTGFDYPRLFPL</sequence>
<dbReference type="RefSeq" id="WP_186913204.1">
    <property type="nucleotide sequence ID" value="NZ_JACOFV010000013.1"/>
</dbReference>
<dbReference type="CDD" id="cd18567">
    <property type="entry name" value="ABC_6TM_CvaB_RaxB_like"/>
    <property type="match status" value="1"/>
</dbReference>
<feature type="domain" description="ABC transmembrane type-1" evidence="10">
    <location>
        <begin position="177"/>
        <end position="456"/>
    </location>
</feature>
<evidence type="ECO:0000256" key="2">
    <source>
        <dbReference type="ARBA" id="ARBA00022475"/>
    </source>
</evidence>
<dbReference type="InterPro" id="IPR011527">
    <property type="entry name" value="ABC1_TM_dom"/>
</dbReference>
<comment type="subcellular location">
    <subcellularLocation>
        <location evidence="1">Cell membrane</location>
        <topology evidence="1">Multi-pass membrane protein</topology>
    </subcellularLocation>
</comment>
<dbReference type="PANTHER" id="PTHR24221">
    <property type="entry name" value="ATP-BINDING CASSETTE SUB-FAMILY B"/>
    <property type="match status" value="1"/>
</dbReference>
<feature type="domain" description="Peptidase C39" evidence="11">
    <location>
        <begin position="24"/>
        <end position="143"/>
    </location>
</feature>
<dbReference type="InterPro" id="IPR003593">
    <property type="entry name" value="AAA+_ATPase"/>
</dbReference>
<dbReference type="PANTHER" id="PTHR24221:SF606">
    <property type="entry name" value="COLICIN V SECRETION-PROCESSING ATP-BINDING PROTEIN"/>
    <property type="match status" value="1"/>
</dbReference>
<reference evidence="12" key="1">
    <citation type="submission" date="2020-08" db="EMBL/GenBank/DDBJ databases">
        <title>Novel species isolated from subtropical streams in China.</title>
        <authorList>
            <person name="Lu H."/>
        </authorList>
    </citation>
    <scope>NUCLEOTIDE SEQUENCE</scope>
    <source>
        <strain evidence="12">KACC 12607</strain>
    </source>
</reference>
<dbReference type="GO" id="GO:0034040">
    <property type="term" value="F:ATPase-coupled lipid transmembrane transporter activity"/>
    <property type="evidence" value="ECO:0007669"/>
    <property type="project" value="TreeGrafter"/>
</dbReference>
<keyword evidence="7 8" id="KW-0472">Membrane</keyword>
<dbReference type="InterPro" id="IPR036640">
    <property type="entry name" value="ABC1_TM_sf"/>
</dbReference>
<dbReference type="Gene3D" id="1.20.1560.10">
    <property type="entry name" value="ABC transporter type 1, transmembrane domain"/>
    <property type="match status" value="1"/>
</dbReference>
<feature type="transmembrane region" description="Helical" evidence="8">
    <location>
        <begin position="413"/>
        <end position="434"/>
    </location>
</feature>